<feature type="region of interest" description="Disordered" evidence="1">
    <location>
        <begin position="137"/>
        <end position="164"/>
    </location>
</feature>
<organism evidence="3 4">
    <name type="scientific">Prorocentrum cordatum</name>
    <dbReference type="NCBI Taxonomy" id="2364126"/>
    <lineage>
        <taxon>Eukaryota</taxon>
        <taxon>Sar</taxon>
        <taxon>Alveolata</taxon>
        <taxon>Dinophyceae</taxon>
        <taxon>Prorocentrales</taxon>
        <taxon>Prorocentraceae</taxon>
        <taxon>Prorocentrum</taxon>
    </lineage>
</organism>
<evidence type="ECO:0000313" key="4">
    <source>
        <dbReference type="Proteomes" id="UP001189429"/>
    </source>
</evidence>
<dbReference type="Proteomes" id="UP001189429">
    <property type="component" value="Unassembled WGS sequence"/>
</dbReference>
<feature type="compositionally biased region" description="Polar residues" evidence="1">
    <location>
        <begin position="142"/>
        <end position="154"/>
    </location>
</feature>
<name>A0ABN9SJN9_9DINO</name>
<gene>
    <name evidence="3" type="ORF">PCOR1329_LOCUS30117</name>
</gene>
<dbReference type="SUPFAM" id="SSF143503">
    <property type="entry name" value="PUG domain-like"/>
    <property type="match status" value="1"/>
</dbReference>
<feature type="non-terminal residue" evidence="3">
    <location>
        <position position="412"/>
    </location>
</feature>
<feature type="compositionally biased region" description="Gly residues" evidence="1">
    <location>
        <begin position="381"/>
        <end position="392"/>
    </location>
</feature>
<dbReference type="EMBL" id="CAUYUJ010011492">
    <property type="protein sequence ID" value="CAK0831901.1"/>
    <property type="molecule type" value="Genomic_DNA"/>
</dbReference>
<proteinExistence type="predicted"/>
<dbReference type="PANTHER" id="PTHR23153">
    <property type="entry name" value="UBX-RELATED"/>
    <property type="match status" value="1"/>
</dbReference>
<dbReference type="CDD" id="cd09212">
    <property type="entry name" value="PUB"/>
    <property type="match status" value="1"/>
</dbReference>
<dbReference type="InterPro" id="IPR036339">
    <property type="entry name" value="PUB-like_dom_sf"/>
</dbReference>
<dbReference type="InterPro" id="IPR018997">
    <property type="entry name" value="PUB_domain"/>
</dbReference>
<evidence type="ECO:0000259" key="2">
    <source>
        <dbReference type="Pfam" id="PF09409"/>
    </source>
</evidence>
<comment type="caution">
    <text evidence="3">The sequence shown here is derived from an EMBL/GenBank/DDBJ whole genome shotgun (WGS) entry which is preliminary data.</text>
</comment>
<feature type="region of interest" description="Disordered" evidence="1">
    <location>
        <begin position="381"/>
        <end position="412"/>
    </location>
</feature>
<sequence>MVDVSYGVPEGLPDASLLGDAGARLAAMEDGREDAFATLFKLVDNVLEFPEDAKKRQVRKGAEVFHRKVGRHEAAVDFLRACGFRDADDPDDSSEAGRRALLQMPVAFFMRLTDAHHVLAQHAARAGLPAPGLPGGGGFNPYLSNRQSTDSTRTPKAPEAWKSEAERLREEVKRKQQEMREQVEAAPAVDVKPSCFWLSAGRRLEEAVREAEEQSPEEARAADNALLQSQVASAKSAIAGPSKFESADKRRLADLSRTRVYAFCILRIICPDKSVLQVQFRAGDRGARVLEAIRPLLAPQVQAAGWYIYQTPPLRKLNPQETLEKAGLTPGANMYLGFEQDKPPPPYLEARLVAQLGPAPQEEGRGVNAAAGPTFSGEAMGWGSGKRLGGGAAAAPAPAAAERPASGAGRRL</sequence>
<dbReference type="SUPFAM" id="SSF54236">
    <property type="entry name" value="Ubiquitin-like"/>
    <property type="match status" value="1"/>
</dbReference>
<feature type="domain" description="PUB" evidence="2">
    <location>
        <begin position="32"/>
        <end position="89"/>
    </location>
</feature>
<accession>A0ABN9SJN9</accession>
<dbReference type="Pfam" id="PF09409">
    <property type="entry name" value="PUB"/>
    <property type="match status" value="1"/>
</dbReference>
<dbReference type="Gene3D" id="1.20.58.2190">
    <property type="match status" value="1"/>
</dbReference>
<keyword evidence="4" id="KW-1185">Reference proteome</keyword>
<feature type="compositionally biased region" description="Low complexity" evidence="1">
    <location>
        <begin position="393"/>
        <end position="412"/>
    </location>
</feature>
<evidence type="ECO:0000313" key="3">
    <source>
        <dbReference type="EMBL" id="CAK0831901.1"/>
    </source>
</evidence>
<dbReference type="SMART" id="SM00580">
    <property type="entry name" value="PUG"/>
    <property type="match status" value="1"/>
</dbReference>
<reference evidence="3" key="1">
    <citation type="submission" date="2023-10" db="EMBL/GenBank/DDBJ databases">
        <authorList>
            <person name="Chen Y."/>
            <person name="Shah S."/>
            <person name="Dougan E. K."/>
            <person name="Thang M."/>
            <person name="Chan C."/>
        </authorList>
    </citation>
    <scope>NUCLEOTIDE SEQUENCE [LARGE SCALE GENOMIC DNA]</scope>
</reference>
<dbReference type="InterPro" id="IPR029071">
    <property type="entry name" value="Ubiquitin-like_domsf"/>
</dbReference>
<dbReference type="PANTHER" id="PTHR23153:SF38">
    <property type="entry name" value="UBX DOMAIN-CONTAINING PROTEIN 6"/>
    <property type="match status" value="1"/>
</dbReference>
<protein>
    <recommendedName>
        <fullName evidence="2">PUB domain-containing protein</fullName>
    </recommendedName>
</protein>
<evidence type="ECO:0000256" key="1">
    <source>
        <dbReference type="SAM" id="MobiDB-lite"/>
    </source>
</evidence>